<keyword evidence="3" id="KW-0342">GTP-binding</keyword>
<reference evidence="6" key="1">
    <citation type="submission" date="2025-08" db="UniProtKB">
        <authorList>
            <consortium name="RefSeq"/>
        </authorList>
    </citation>
    <scope>IDENTIFICATION</scope>
    <source>
        <tissue evidence="6">Gonads</tissue>
    </source>
</reference>
<name>A0A1S3I362_LINAN</name>
<sequence>MAEPTADDYIEHLSVMLVGRKGHGRTSLARALLAQSDSPDQTECCVLHGDIKSSANDTWKLTLIDTPGIGDLDFTKEHIVETIRRQREGVQQVDTFLYVLRYNLRVRSTEIEAIDLLEDKFFGTFLKRAIFVFIHDGRTALNSEQKQNFVDSLPKTFKEKAELAGNRVCLVGTAEPNSILCFLEELRGMVREIMREQEKPCILKEEASLWDIYQYISVLEYFTNGQSGNEGNDFDDFFVVDFEDVDSKVGTWVKVVVSNQK</sequence>
<keyword evidence="2" id="KW-0547">Nucleotide-binding</keyword>
<dbReference type="InterPro" id="IPR027417">
    <property type="entry name" value="P-loop_NTPase"/>
</dbReference>
<dbReference type="AlphaFoldDB" id="A0A1S3I362"/>
<evidence type="ECO:0000313" key="6">
    <source>
        <dbReference type="RefSeq" id="XP_013392673.1"/>
    </source>
</evidence>
<dbReference type="KEGG" id="lak:106160579"/>
<organism evidence="5 6">
    <name type="scientific">Lingula anatina</name>
    <name type="common">Brachiopod</name>
    <name type="synonym">Lingula unguis</name>
    <dbReference type="NCBI Taxonomy" id="7574"/>
    <lineage>
        <taxon>Eukaryota</taxon>
        <taxon>Metazoa</taxon>
        <taxon>Spiralia</taxon>
        <taxon>Lophotrochozoa</taxon>
        <taxon>Brachiopoda</taxon>
        <taxon>Linguliformea</taxon>
        <taxon>Lingulata</taxon>
        <taxon>Lingulida</taxon>
        <taxon>Linguloidea</taxon>
        <taxon>Lingulidae</taxon>
        <taxon>Lingula</taxon>
    </lineage>
</organism>
<keyword evidence="5" id="KW-1185">Reference proteome</keyword>
<evidence type="ECO:0000313" key="5">
    <source>
        <dbReference type="Proteomes" id="UP000085678"/>
    </source>
</evidence>
<dbReference type="InParanoid" id="A0A1S3I362"/>
<dbReference type="SUPFAM" id="SSF52540">
    <property type="entry name" value="P-loop containing nucleoside triphosphate hydrolases"/>
    <property type="match status" value="1"/>
</dbReference>
<dbReference type="Pfam" id="PF04548">
    <property type="entry name" value="AIG1"/>
    <property type="match status" value="1"/>
</dbReference>
<accession>A0A1S3I362</accession>
<proteinExistence type="inferred from homology"/>
<feature type="domain" description="AIG1-type G" evidence="4">
    <location>
        <begin position="14"/>
        <end position="197"/>
    </location>
</feature>
<gene>
    <name evidence="6" type="primary">LOC106160579</name>
</gene>
<dbReference type="InterPro" id="IPR045058">
    <property type="entry name" value="GIMA/IAN/Toc"/>
</dbReference>
<protein>
    <submittedName>
        <fullName evidence="6">Uncharacterized protein LOC106160579</fullName>
    </submittedName>
</protein>
<dbReference type="PANTHER" id="PTHR10903:SF184">
    <property type="entry name" value="GTP-BINDING PROTEIN A"/>
    <property type="match status" value="1"/>
</dbReference>
<dbReference type="GeneID" id="106160579"/>
<comment type="similarity">
    <text evidence="1">Belongs to the TRAFAC class TrmE-Era-EngA-EngB-Septin-like GTPase superfamily. AIG1/Toc34/Toc159-like paraseptin GTPase family. IAN subfamily.</text>
</comment>
<evidence type="ECO:0000256" key="1">
    <source>
        <dbReference type="ARBA" id="ARBA00008535"/>
    </source>
</evidence>
<evidence type="ECO:0000256" key="2">
    <source>
        <dbReference type="ARBA" id="ARBA00022741"/>
    </source>
</evidence>
<dbReference type="GO" id="GO:0005525">
    <property type="term" value="F:GTP binding"/>
    <property type="evidence" value="ECO:0007669"/>
    <property type="project" value="UniProtKB-KW"/>
</dbReference>
<dbReference type="PANTHER" id="PTHR10903">
    <property type="entry name" value="GTPASE, IMAP FAMILY MEMBER-RELATED"/>
    <property type="match status" value="1"/>
</dbReference>
<dbReference type="Proteomes" id="UP000085678">
    <property type="component" value="Unplaced"/>
</dbReference>
<evidence type="ECO:0000256" key="3">
    <source>
        <dbReference type="ARBA" id="ARBA00023134"/>
    </source>
</evidence>
<dbReference type="InterPro" id="IPR006703">
    <property type="entry name" value="G_AIG1"/>
</dbReference>
<dbReference type="OrthoDB" id="10061751at2759"/>
<evidence type="ECO:0000259" key="4">
    <source>
        <dbReference type="Pfam" id="PF04548"/>
    </source>
</evidence>
<dbReference type="Gene3D" id="3.40.50.300">
    <property type="entry name" value="P-loop containing nucleotide triphosphate hydrolases"/>
    <property type="match status" value="1"/>
</dbReference>
<dbReference type="RefSeq" id="XP_013392673.1">
    <property type="nucleotide sequence ID" value="XM_013537219.2"/>
</dbReference>